<dbReference type="PANTHER" id="PTHR34351">
    <property type="entry name" value="SLR1927 PROTEIN-RELATED"/>
    <property type="match status" value="1"/>
</dbReference>
<keyword evidence="1" id="KW-1133">Transmembrane helix</keyword>
<dbReference type="InterPro" id="IPR002881">
    <property type="entry name" value="DUF58"/>
</dbReference>
<dbReference type="RefSeq" id="WP_241371150.1">
    <property type="nucleotide sequence ID" value="NZ_JAKZFC010000014.1"/>
</dbReference>
<feature type="transmembrane region" description="Helical" evidence="1">
    <location>
        <begin position="12"/>
        <end position="30"/>
    </location>
</feature>
<evidence type="ECO:0000256" key="1">
    <source>
        <dbReference type="SAM" id="Phobius"/>
    </source>
</evidence>
<evidence type="ECO:0000259" key="2">
    <source>
        <dbReference type="Pfam" id="PF01882"/>
    </source>
</evidence>
<evidence type="ECO:0000313" key="4">
    <source>
        <dbReference type="Proteomes" id="UP001316087"/>
    </source>
</evidence>
<reference evidence="3 4" key="1">
    <citation type="submission" date="2022-03" db="EMBL/GenBank/DDBJ databases">
        <authorList>
            <person name="Jo J.-H."/>
            <person name="Im W.-T."/>
        </authorList>
    </citation>
    <scope>NUCLEOTIDE SEQUENCE [LARGE SCALE GENOMIC DNA]</scope>
    <source>
        <strain evidence="3 4">MA9</strain>
    </source>
</reference>
<evidence type="ECO:0000313" key="3">
    <source>
        <dbReference type="EMBL" id="MCH7323990.1"/>
    </source>
</evidence>
<feature type="transmembrane region" description="Helical" evidence="1">
    <location>
        <begin position="36"/>
        <end position="58"/>
    </location>
</feature>
<dbReference type="Pfam" id="PF01882">
    <property type="entry name" value="DUF58"/>
    <property type="match status" value="1"/>
</dbReference>
<gene>
    <name evidence="3" type="ORF">LZ480_19180</name>
</gene>
<sequence>MKKIRYFFQHGGRLLTVIALLIITYCYAMFQGGFVSWFVFFTILPFSIYSILLAIVPIRIQQVSRALSKEAIERGDTIEVTVRFRNKSWFPIVFMTAREMAMDAAFYEELNGHATKLFLVGWKSEFEWTYELRDLKRGEHHFNGIEVMCTDFFGWTIRQVVIEHPQMFLVYPKIYDVKTEQIVMQYDQGASQARFSLIKDTTMATGVREYVPGDRFSWIHWKSYAKNGELRTKEFEDRNAQNTFVLIDRAVQKNFEQVVEFAASYIHKTMKERGDISFLSAGTDRYFAPVIKTDSQFKKVMQHFVKVQPDAQFGVERLLFEEQKVMSRSVVIIITGEWMPELQEVLNASTKSMGKIVCFVVNGEAEPVHLKNQNEVHIIKELAHLQSGVESL</sequence>
<comment type="caution">
    <text evidence="3">The sequence shown here is derived from an EMBL/GenBank/DDBJ whole genome shotgun (WGS) entry which is preliminary data.</text>
</comment>
<organism evidence="3 4">
    <name type="scientific">Solibacillus palustris</name>
    <dbReference type="NCBI Taxonomy" id="2908203"/>
    <lineage>
        <taxon>Bacteria</taxon>
        <taxon>Bacillati</taxon>
        <taxon>Bacillota</taxon>
        <taxon>Bacilli</taxon>
        <taxon>Bacillales</taxon>
        <taxon>Caryophanaceae</taxon>
        <taxon>Solibacillus</taxon>
    </lineage>
</organism>
<keyword evidence="1" id="KW-0472">Membrane</keyword>
<dbReference type="PANTHER" id="PTHR34351:SF2">
    <property type="entry name" value="DUF58 DOMAIN-CONTAINING PROTEIN"/>
    <property type="match status" value="1"/>
</dbReference>
<name>A0ABS9UHZ4_9BACL</name>
<protein>
    <submittedName>
        <fullName evidence="3">DUF58 domain-containing protein</fullName>
    </submittedName>
</protein>
<accession>A0ABS9UHZ4</accession>
<feature type="domain" description="DUF58" evidence="2">
    <location>
        <begin position="207"/>
        <end position="352"/>
    </location>
</feature>
<dbReference type="EMBL" id="JAKZFC010000014">
    <property type="protein sequence ID" value="MCH7323990.1"/>
    <property type="molecule type" value="Genomic_DNA"/>
</dbReference>
<keyword evidence="1" id="KW-0812">Transmembrane</keyword>
<dbReference type="Proteomes" id="UP001316087">
    <property type="component" value="Unassembled WGS sequence"/>
</dbReference>
<keyword evidence="4" id="KW-1185">Reference proteome</keyword>
<proteinExistence type="predicted"/>